<protein>
    <submittedName>
        <fullName evidence="4">Sortase</fullName>
    </submittedName>
</protein>
<keyword evidence="1" id="KW-0378">Hydrolase</keyword>
<dbReference type="Pfam" id="PF04203">
    <property type="entry name" value="Sortase"/>
    <property type="match status" value="1"/>
</dbReference>
<dbReference type="CDD" id="cd05827">
    <property type="entry name" value="Sortase_C"/>
    <property type="match status" value="1"/>
</dbReference>
<feature type="active site" description="Acyl-thioester intermediate" evidence="2">
    <location>
        <position position="228"/>
    </location>
</feature>
<sequence>MIPPLHVRFYMKNLLTPYLIGLLAILGMSLLVYPHAAAWKSQFDQSKIVGAYSEQIDTVKPEREAQLKAAHDYNDAFNAGAVLGVNQRKATGTGELSSADGIWAYEDILKADEHGLMARIKIPKIDVDLPVFHGTSDEVLDKGAGHLEGTSLPVGGNDTHAVITAHRGLANARMFTDLDKIEVGDHFVIEVFGQVLTYQVKQTKVVTPEETDTLKVAPGEDLITLVTCTPLGINSHRILVTGQRVIPTPQEDIDDAGKASELPRFPWFAVAYGVGVLTVICVLGVLTFRVVKKKRSTNEADA</sequence>
<name>S2WYI8_9ACTN</name>
<proteinExistence type="predicted"/>
<reference evidence="4 5" key="1">
    <citation type="submission" date="2013-04" db="EMBL/GenBank/DDBJ databases">
        <title>The Genome Sequence of Propionimicrobium lymphophilum ACS-093-V-SCH5.</title>
        <authorList>
            <consortium name="The Broad Institute Genomics Platform"/>
            <person name="Earl A."/>
            <person name="Ward D."/>
            <person name="Feldgarden M."/>
            <person name="Gevers D."/>
            <person name="Saerens B."/>
            <person name="Vaneechoutte M."/>
            <person name="Walker B."/>
            <person name="Young S."/>
            <person name="Zeng Q."/>
            <person name="Gargeya S."/>
            <person name="Fitzgerald M."/>
            <person name="Haas B."/>
            <person name="Abouelleil A."/>
            <person name="Allen A.W."/>
            <person name="Alvarado L."/>
            <person name="Arachchi H.M."/>
            <person name="Berlin A.M."/>
            <person name="Chapman S.B."/>
            <person name="Gainer-Dewar J."/>
            <person name="Goldberg J."/>
            <person name="Griggs A."/>
            <person name="Gujja S."/>
            <person name="Hansen M."/>
            <person name="Howarth C."/>
            <person name="Imamovic A."/>
            <person name="Ireland A."/>
            <person name="Larimer J."/>
            <person name="McCowan C."/>
            <person name="Murphy C."/>
            <person name="Pearson M."/>
            <person name="Poon T.W."/>
            <person name="Priest M."/>
            <person name="Roberts A."/>
            <person name="Saif S."/>
            <person name="Shea T."/>
            <person name="Sisk P."/>
            <person name="Sykes S."/>
            <person name="Wortman J."/>
            <person name="Nusbaum C."/>
            <person name="Birren B."/>
        </authorList>
    </citation>
    <scope>NUCLEOTIDE SEQUENCE [LARGE SCALE GENOMIC DNA]</scope>
    <source>
        <strain evidence="4 5">ACS-093-V-SCH5</strain>
    </source>
</reference>
<organism evidence="4 5">
    <name type="scientific">Propionimicrobium lymphophilum ACS-093-V-SCH5</name>
    <dbReference type="NCBI Taxonomy" id="883161"/>
    <lineage>
        <taxon>Bacteria</taxon>
        <taxon>Bacillati</taxon>
        <taxon>Actinomycetota</taxon>
        <taxon>Actinomycetes</taxon>
        <taxon>Propionibacteriales</taxon>
        <taxon>Propionibacteriaceae</taxon>
        <taxon>Propionimicrobium</taxon>
    </lineage>
</organism>
<dbReference type="Gene3D" id="2.40.260.10">
    <property type="entry name" value="Sortase"/>
    <property type="match status" value="1"/>
</dbReference>
<dbReference type="InterPro" id="IPR023365">
    <property type="entry name" value="Sortase_dom-sf"/>
</dbReference>
<keyword evidence="5" id="KW-1185">Reference proteome</keyword>
<dbReference type="InterPro" id="IPR042002">
    <property type="entry name" value="Sortase_C"/>
</dbReference>
<dbReference type="PATRIC" id="fig|883161.3.peg.1090"/>
<dbReference type="EMBL" id="AGZR01000006">
    <property type="protein sequence ID" value="EPD32789.1"/>
    <property type="molecule type" value="Genomic_DNA"/>
</dbReference>
<keyword evidence="3" id="KW-1133">Transmembrane helix</keyword>
<dbReference type="GO" id="GO:0016787">
    <property type="term" value="F:hydrolase activity"/>
    <property type="evidence" value="ECO:0007669"/>
    <property type="project" value="UniProtKB-KW"/>
</dbReference>
<evidence type="ECO:0000256" key="2">
    <source>
        <dbReference type="PIRSR" id="PIRSR605754-1"/>
    </source>
</evidence>
<dbReference type="STRING" id="883161.HMPREF9306_01096"/>
<evidence type="ECO:0000313" key="5">
    <source>
        <dbReference type="Proteomes" id="UP000014417"/>
    </source>
</evidence>
<dbReference type="SUPFAM" id="SSF63817">
    <property type="entry name" value="Sortase"/>
    <property type="match status" value="1"/>
</dbReference>
<keyword evidence="3" id="KW-0812">Transmembrane</keyword>
<keyword evidence="3" id="KW-0472">Membrane</keyword>
<evidence type="ECO:0000256" key="1">
    <source>
        <dbReference type="ARBA" id="ARBA00022801"/>
    </source>
</evidence>
<dbReference type="AlphaFoldDB" id="S2WYI8"/>
<dbReference type="InterPro" id="IPR005754">
    <property type="entry name" value="Sortase"/>
</dbReference>
<dbReference type="Proteomes" id="UP000014417">
    <property type="component" value="Unassembled WGS sequence"/>
</dbReference>
<dbReference type="NCBIfam" id="NF033745">
    <property type="entry name" value="class_C_sortase"/>
    <property type="match status" value="1"/>
</dbReference>
<evidence type="ECO:0000256" key="3">
    <source>
        <dbReference type="SAM" id="Phobius"/>
    </source>
</evidence>
<comment type="caution">
    <text evidence="4">The sequence shown here is derived from an EMBL/GenBank/DDBJ whole genome shotgun (WGS) entry which is preliminary data.</text>
</comment>
<feature type="transmembrane region" description="Helical" evidence="3">
    <location>
        <begin position="265"/>
        <end position="288"/>
    </location>
</feature>
<dbReference type="HOGENOM" id="CLU_045680_1_3_11"/>
<feature type="active site" description="Proton donor/acceptor" evidence="2">
    <location>
        <position position="166"/>
    </location>
</feature>
<evidence type="ECO:0000313" key="4">
    <source>
        <dbReference type="EMBL" id="EPD32789.1"/>
    </source>
</evidence>
<accession>S2WYI8</accession>
<gene>
    <name evidence="4" type="ORF">HMPREF9306_01096</name>
</gene>
<dbReference type="NCBIfam" id="TIGR01076">
    <property type="entry name" value="sortase_fam"/>
    <property type="match status" value="1"/>
</dbReference>